<accession>A0A6J4JFK5</accession>
<dbReference type="AlphaFoldDB" id="A0A6J4JFK5"/>
<sequence>MMNQPISRQQHGIADYMFAPLVASAPESIGFTEEKTAVTLCRVLGAGALAYTLFTKAEWGLVKVLPFKAHLVLEGVASLFTLSAPWVFGFAHNTKARNAFLAFGATSGTVGLLTQPEEMGEITSAVL</sequence>
<protein>
    <submittedName>
        <fullName evidence="1">Uncharacterized protein</fullName>
    </submittedName>
</protein>
<reference evidence="1" key="1">
    <citation type="submission" date="2020-02" db="EMBL/GenBank/DDBJ databases">
        <authorList>
            <person name="Meier V. D."/>
        </authorList>
    </citation>
    <scope>NUCLEOTIDE SEQUENCE</scope>
    <source>
        <strain evidence="1">AVDCRST_MAG95</strain>
    </source>
</reference>
<proteinExistence type="predicted"/>
<gene>
    <name evidence="1" type="ORF">AVDCRST_MAG95-3114</name>
</gene>
<dbReference type="EMBL" id="CADCTJ010000982">
    <property type="protein sequence ID" value="CAA9277883.1"/>
    <property type="molecule type" value="Genomic_DNA"/>
</dbReference>
<organism evidence="1">
    <name type="scientific">uncultured Adhaeribacter sp</name>
    <dbReference type="NCBI Taxonomy" id="448109"/>
    <lineage>
        <taxon>Bacteria</taxon>
        <taxon>Pseudomonadati</taxon>
        <taxon>Bacteroidota</taxon>
        <taxon>Cytophagia</taxon>
        <taxon>Cytophagales</taxon>
        <taxon>Hymenobacteraceae</taxon>
        <taxon>Adhaeribacter</taxon>
        <taxon>environmental samples</taxon>
    </lineage>
</organism>
<name>A0A6J4JFK5_9BACT</name>
<evidence type="ECO:0000313" key="1">
    <source>
        <dbReference type="EMBL" id="CAA9277883.1"/>
    </source>
</evidence>